<protein>
    <submittedName>
        <fullName evidence="1">9234_t:CDS:1</fullName>
    </submittedName>
</protein>
<dbReference type="Proteomes" id="UP000789860">
    <property type="component" value="Unassembled WGS sequence"/>
</dbReference>
<feature type="non-terminal residue" evidence="1">
    <location>
        <position position="1"/>
    </location>
</feature>
<accession>A0ACA9PK50</accession>
<reference evidence="1" key="1">
    <citation type="submission" date="2021-06" db="EMBL/GenBank/DDBJ databases">
        <authorList>
            <person name="Kallberg Y."/>
            <person name="Tangrot J."/>
            <person name="Rosling A."/>
        </authorList>
    </citation>
    <scope>NUCLEOTIDE SEQUENCE</scope>
    <source>
        <strain evidence="1">AU212A</strain>
    </source>
</reference>
<gene>
    <name evidence="1" type="ORF">SCALOS_LOCUS10932</name>
</gene>
<dbReference type="EMBL" id="CAJVPM010043867">
    <property type="protein sequence ID" value="CAG8712689.1"/>
    <property type="molecule type" value="Genomic_DNA"/>
</dbReference>
<comment type="caution">
    <text evidence="1">The sequence shown here is derived from an EMBL/GenBank/DDBJ whole genome shotgun (WGS) entry which is preliminary data.</text>
</comment>
<name>A0ACA9PK50_9GLOM</name>
<feature type="non-terminal residue" evidence="1">
    <location>
        <position position="122"/>
    </location>
</feature>
<keyword evidence="2" id="KW-1185">Reference proteome</keyword>
<evidence type="ECO:0000313" key="2">
    <source>
        <dbReference type="Proteomes" id="UP000789860"/>
    </source>
</evidence>
<organism evidence="1 2">
    <name type="scientific">Scutellospora calospora</name>
    <dbReference type="NCBI Taxonomy" id="85575"/>
    <lineage>
        <taxon>Eukaryota</taxon>
        <taxon>Fungi</taxon>
        <taxon>Fungi incertae sedis</taxon>
        <taxon>Mucoromycota</taxon>
        <taxon>Glomeromycotina</taxon>
        <taxon>Glomeromycetes</taxon>
        <taxon>Diversisporales</taxon>
        <taxon>Gigasporaceae</taxon>
        <taxon>Scutellospora</taxon>
    </lineage>
</organism>
<proteinExistence type="predicted"/>
<sequence>NLPQDDRIINPLEALTDCKTRWNSSYLAWKRILELHPAMRTLAASLQNKPDAALRREGEKLDQLCLSSEEKKLLEEMVEVLKPFEEITRHICGTKYPMMNLVYPYIRMLKNKYALIAEKSES</sequence>
<evidence type="ECO:0000313" key="1">
    <source>
        <dbReference type="EMBL" id="CAG8712689.1"/>
    </source>
</evidence>